<keyword evidence="5" id="KW-0843">Virulence</keyword>
<protein>
    <submittedName>
        <fullName evidence="10">Uncharacterized protein</fullName>
    </submittedName>
</protein>
<keyword evidence="8" id="KW-0998">Cell outer membrane</keyword>
<evidence type="ECO:0000256" key="6">
    <source>
        <dbReference type="ARBA" id="ARBA00023136"/>
    </source>
</evidence>
<evidence type="ECO:0000256" key="7">
    <source>
        <dbReference type="ARBA" id="ARBA00023139"/>
    </source>
</evidence>
<evidence type="ECO:0000256" key="4">
    <source>
        <dbReference type="ARBA" id="ARBA00022734"/>
    </source>
</evidence>
<evidence type="ECO:0000256" key="2">
    <source>
        <dbReference type="ARBA" id="ARBA00022656"/>
    </source>
</evidence>
<dbReference type="Proteomes" id="UP000265691">
    <property type="component" value="Unassembled WGS sequence"/>
</dbReference>
<dbReference type="EMBL" id="NRHC01000043">
    <property type="protein sequence ID" value="RIY32866.1"/>
    <property type="molecule type" value="Genomic_DNA"/>
</dbReference>
<dbReference type="OrthoDB" id="5676489at2"/>
<dbReference type="SUPFAM" id="SSF50370">
    <property type="entry name" value="Ricin B-like lectins"/>
    <property type="match status" value="1"/>
</dbReference>
<proteinExistence type="predicted"/>
<organism evidence="10 11">
    <name type="scientific">Psittacicella hinzii</name>
    <dbReference type="NCBI Taxonomy" id="2028575"/>
    <lineage>
        <taxon>Bacteria</taxon>
        <taxon>Pseudomonadati</taxon>
        <taxon>Pseudomonadota</taxon>
        <taxon>Gammaproteobacteria</taxon>
        <taxon>Pasteurellales</taxon>
        <taxon>Psittacicellaceae</taxon>
        <taxon>Psittacicella</taxon>
    </lineage>
</organism>
<evidence type="ECO:0000313" key="11">
    <source>
        <dbReference type="Proteomes" id="UP000265691"/>
    </source>
</evidence>
<keyword evidence="9" id="KW-0449">Lipoprotein</keyword>
<evidence type="ECO:0000256" key="9">
    <source>
        <dbReference type="ARBA" id="ARBA00023288"/>
    </source>
</evidence>
<sequence length="207" mass="22032">MFKLKDLTSTIASFTRASLVRTHIALCAVTLSGMALSGIAKGETNSEAGVNAPGSSLILEQTQVNPLISLRSLATGVPLNNQVLAGDDKYVWQISEVMPQGKTAGLTQFKVPGTARCLYTLQGRIISANCDPFDNGSLWQVIPTTLGGVQIKSVRAQMCLSAGTSYDDFTLAPCQEDERTLVPLKLLWVFAPAAVNATLVPPLPINE</sequence>
<keyword evidence="6" id="KW-0472">Membrane</keyword>
<evidence type="ECO:0000256" key="8">
    <source>
        <dbReference type="ARBA" id="ARBA00023237"/>
    </source>
</evidence>
<name>A0A3A1Y6D8_9GAMM</name>
<dbReference type="RefSeq" id="WP_119525019.1">
    <property type="nucleotide sequence ID" value="NZ_NRHC01000043.1"/>
</dbReference>
<keyword evidence="4" id="KW-0430">Lectin</keyword>
<keyword evidence="2" id="KW-0800">Toxin</keyword>
<dbReference type="Pfam" id="PF03498">
    <property type="entry name" value="CDtoxinA"/>
    <property type="match status" value="1"/>
</dbReference>
<dbReference type="GO" id="GO:0030246">
    <property type="term" value="F:carbohydrate binding"/>
    <property type="evidence" value="ECO:0007669"/>
    <property type="project" value="UniProtKB-KW"/>
</dbReference>
<dbReference type="GO" id="GO:0009279">
    <property type="term" value="C:cell outer membrane"/>
    <property type="evidence" value="ECO:0007669"/>
    <property type="project" value="UniProtKB-SubCell"/>
</dbReference>
<dbReference type="AlphaFoldDB" id="A0A3A1Y6D8"/>
<evidence type="ECO:0000313" key="10">
    <source>
        <dbReference type="EMBL" id="RIY32866.1"/>
    </source>
</evidence>
<dbReference type="PROSITE" id="PS50231">
    <property type="entry name" value="RICIN_B_LECTIN"/>
    <property type="match status" value="1"/>
</dbReference>
<accession>A0A3A1Y6D8</accession>
<reference evidence="10 11" key="1">
    <citation type="submission" date="2017-08" db="EMBL/GenBank/DDBJ databases">
        <title>Reclassification of Bisgaard taxon 37 and 44.</title>
        <authorList>
            <person name="Christensen H."/>
        </authorList>
    </citation>
    <scope>NUCLEOTIDE SEQUENCE [LARGE SCALE GENOMIC DNA]</scope>
    <source>
        <strain evidence="10 11">B96_3</strain>
    </source>
</reference>
<evidence type="ECO:0000256" key="1">
    <source>
        <dbReference type="ARBA" id="ARBA00004459"/>
    </source>
</evidence>
<keyword evidence="7" id="KW-0564">Palmitate</keyword>
<comment type="caution">
    <text evidence="10">The sequence shown here is derived from an EMBL/GenBank/DDBJ whole genome shotgun (WGS) entry which is preliminary data.</text>
</comment>
<dbReference type="InterPro" id="IPR035992">
    <property type="entry name" value="Ricin_B-like_lectins"/>
</dbReference>
<comment type="subcellular location">
    <subcellularLocation>
        <location evidence="1">Cell outer membrane</location>
        <topology evidence="1">Lipid-anchor</topology>
    </subcellularLocation>
</comment>
<gene>
    <name evidence="10" type="ORF">CKF54_04010</name>
</gene>
<keyword evidence="3" id="KW-0732">Signal</keyword>
<evidence type="ECO:0000256" key="5">
    <source>
        <dbReference type="ARBA" id="ARBA00023026"/>
    </source>
</evidence>
<dbReference type="GO" id="GO:0090729">
    <property type="term" value="F:toxin activity"/>
    <property type="evidence" value="ECO:0007669"/>
    <property type="project" value="UniProtKB-KW"/>
</dbReference>
<keyword evidence="11" id="KW-1185">Reference proteome</keyword>
<evidence type="ECO:0000256" key="3">
    <source>
        <dbReference type="ARBA" id="ARBA00022729"/>
    </source>
</evidence>
<dbReference type="CDD" id="cd23413">
    <property type="entry name" value="beta-trefoil_Ricin_CdtC"/>
    <property type="match status" value="1"/>
</dbReference>
<dbReference type="Gene3D" id="2.80.10.50">
    <property type="match status" value="1"/>
</dbReference>
<dbReference type="InterPro" id="IPR003558">
    <property type="entry name" value="CDtoxinA/C"/>
</dbReference>